<keyword evidence="1" id="KW-0812">Transmembrane</keyword>
<name>A0A023J730_9GEMI</name>
<protein>
    <submittedName>
        <fullName evidence="3">AC5</fullName>
    </submittedName>
</protein>
<evidence type="ECO:0000259" key="2">
    <source>
        <dbReference type="Pfam" id="PF04807"/>
    </source>
</evidence>
<keyword evidence="1" id="KW-0472">Membrane</keyword>
<reference evidence="3" key="1">
    <citation type="submission" date="2013-02" db="EMBL/GenBank/DDBJ databases">
        <title>Molecular characterization of French bean leaf curl virus in Cassia tora in India.</title>
        <authorList>
            <person name="Kurulekar M."/>
            <person name="Gore R."/>
            <person name="Kunkalikar S."/>
            <person name="Anandalakshmi R."/>
        </authorList>
    </citation>
    <scope>NUCLEOTIDE SEQUENCE</scope>
    <source>
        <strain evidence="3">FbLCV-Cas-Jal</strain>
    </source>
</reference>
<organism evidence="3">
    <name type="scientific">French bean severe leaf curl virus</name>
    <dbReference type="NCBI Taxonomy" id="1218727"/>
    <lineage>
        <taxon>Viruses</taxon>
        <taxon>Monodnaviria</taxon>
        <taxon>Shotokuvirae</taxon>
        <taxon>Cressdnaviricota</taxon>
        <taxon>Repensiviricetes</taxon>
        <taxon>Geplafuvirales</taxon>
        <taxon>Geminiviridae</taxon>
        <taxon>Capulavirus</taxon>
        <taxon>Capulavirus phaseoli</taxon>
    </lineage>
</organism>
<sequence>MSTCHIQHQSILTMILILASLLLVINYIIINPNKLLDQSLFLGSILTTCNRSMPLTKNLITIPMHILDGRGARLVVEHVEHLTKILWLINGTTITNEKKHDAVSMILGLDVFVHPYLSQNINTLNAETLTYPMS</sequence>
<accession>A0A023J730</accession>
<feature type="domain" description="Geminivirus AC4/5 conserved" evidence="2">
    <location>
        <begin position="64"/>
        <end position="96"/>
    </location>
</feature>
<dbReference type="EMBL" id="KC699544">
    <property type="protein sequence ID" value="AHG95950.1"/>
    <property type="molecule type" value="Genomic_DNA"/>
</dbReference>
<evidence type="ECO:0000313" key="3">
    <source>
        <dbReference type="EMBL" id="AHG95950.1"/>
    </source>
</evidence>
<keyword evidence="1" id="KW-1133">Transmembrane helix</keyword>
<feature type="transmembrane region" description="Helical" evidence="1">
    <location>
        <begin position="12"/>
        <end position="30"/>
    </location>
</feature>
<dbReference type="Pfam" id="PF04807">
    <property type="entry name" value="Gemini_AC4_5"/>
    <property type="match status" value="1"/>
</dbReference>
<proteinExistence type="predicted"/>
<gene>
    <name evidence="3" type="primary">AC5</name>
</gene>
<evidence type="ECO:0000256" key="1">
    <source>
        <dbReference type="SAM" id="Phobius"/>
    </source>
</evidence>
<dbReference type="InterPro" id="IPR006892">
    <property type="entry name" value="Gemini_AC4_5_cons_dom_1"/>
</dbReference>